<keyword evidence="4" id="KW-0326">Glycosidase</keyword>
<dbReference type="Gene3D" id="1.20.1270.90">
    <property type="entry name" value="AF1782-like"/>
    <property type="match status" value="1"/>
</dbReference>
<dbReference type="NCBIfam" id="TIGR02543">
    <property type="entry name" value="List_Bact_rpt"/>
    <property type="match status" value="1"/>
</dbReference>
<dbReference type="PANTHER" id="PTHR22925">
    <property type="entry name" value="GLYCOSYL HYDROLASE 43 FAMILY MEMBER"/>
    <property type="match status" value="1"/>
</dbReference>
<dbReference type="InterPro" id="IPR023296">
    <property type="entry name" value="Glyco_hydro_beta-prop_sf"/>
</dbReference>
<organism evidence="7 8">
    <name type="scientific">Bifidobacterium vespertilionis</name>
    <dbReference type="NCBI Taxonomy" id="2562524"/>
    <lineage>
        <taxon>Bacteria</taxon>
        <taxon>Bacillati</taxon>
        <taxon>Actinomycetota</taxon>
        <taxon>Actinomycetes</taxon>
        <taxon>Bifidobacteriales</taxon>
        <taxon>Bifidobacteriaceae</taxon>
        <taxon>Bifidobacterium</taxon>
    </lineage>
</organism>
<dbReference type="EMBL" id="RZNZ01000008">
    <property type="protein sequence ID" value="KAA8820210.1"/>
    <property type="molecule type" value="Genomic_DNA"/>
</dbReference>
<dbReference type="CDD" id="cd18822">
    <property type="entry name" value="GH43_CtGH43-like"/>
    <property type="match status" value="1"/>
</dbReference>
<protein>
    <recommendedName>
        <fullName evidence="5">F5/8 type C domain-containing protein</fullName>
    </recommendedName>
</protein>
<dbReference type="InterPro" id="IPR000421">
    <property type="entry name" value="FA58C"/>
</dbReference>
<accession>A0A5J5E411</accession>
<dbReference type="Pfam" id="PF18885">
    <property type="entry name" value="DUF5648"/>
    <property type="match status" value="2"/>
</dbReference>
<dbReference type="GO" id="GO:0004553">
    <property type="term" value="F:hydrolase activity, hydrolyzing O-glycosyl compounds"/>
    <property type="evidence" value="ECO:0007669"/>
    <property type="project" value="InterPro"/>
</dbReference>
<dbReference type="GO" id="GO:0030313">
    <property type="term" value="C:cell envelope"/>
    <property type="evidence" value="ECO:0007669"/>
    <property type="project" value="UniProtKB-SubCell"/>
</dbReference>
<keyword evidence="3" id="KW-0378">Hydrolase</keyword>
<dbReference type="Pfam" id="PF00754">
    <property type="entry name" value="F5_F8_type_C"/>
    <property type="match status" value="2"/>
</dbReference>
<dbReference type="PROSITE" id="PS50022">
    <property type="entry name" value="FA58C_3"/>
    <property type="match status" value="1"/>
</dbReference>
<evidence type="ECO:0000259" key="5">
    <source>
        <dbReference type="PROSITE" id="PS50022"/>
    </source>
</evidence>
<dbReference type="InterPro" id="IPR008979">
    <property type="entry name" value="Galactose-bd-like_sf"/>
</dbReference>
<dbReference type="InterPro" id="IPR006710">
    <property type="entry name" value="Glyco_hydro_43"/>
</dbReference>
<dbReference type="Gene3D" id="2.115.10.20">
    <property type="entry name" value="Glycosyl hydrolase domain, family 43"/>
    <property type="match status" value="2"/>
</dbReference>
<dbReference type="Proteomes" id="UP000374630">
    <property type="component" value="Unassembled WGS sequence"/>
</dbReference>
<keyword evidence="9" id="KW-1185">Reference proteome</keyword>
<dbReference type="Gene3D" id="1.20.1270.70">
    <property type="entry name" value="Designed single chain three-helix bundle"/>
    <property type="match status" value="2"/>
</dbReference>
<evidence type="ECO:0000313" key="7">
    <source>
        <dbReference type="EMBL" id="KAA8823865.1"/>
    </source>
</evidence>
<proteinExistence type="inferred from homology"/>
<dbReference type="Gene3D" id="2.60.120.260">
    <property type="entry name" value="Galactose-binding domain-like"/>
    <property type="match status" value="2"/>
</dbReference>
<evidence type="ECO:0000313" key="6">
    <source>
        <dbReference type="EMBL" id="KAA8820210.1"/>
    </source>
</evidence>
<dbReference type="Gene3D" id="2.60.40.4270">
    <property type="entry name" value="Listeria-Bacteroides repeat domain"/>
    <property type="match status" value="1"/>
</dbReference>
<evidence type="ECO:0000256" key="2">
    <source>
        <dbReference type="ARBA" id="ARBA00009865"/>
    </source>
</evidence>
<dbReference type="EMBL" id="RZOA01000005">
    <property type="protein sequence ID" value="KAA8823865.1"/>
    <property type="molecule type" value="Genomic_DNA"/>
</dbReference>
<evidence type="ECO:0000256" key="4">
    <source>
        <dbReference type="ARBA" id="ARBA00023295"/>
    </source>
</evidence>
<feature type="domain" description="F5/8 type C" evidence="5">
    <location>
        <begin position="797"/>
        <end position="956"/>
    </location>
</feature>
<dbReference type="PANTHER" id="PTHR22925:SF3">
    <property type="entry name" value="GLYCOSYL HYDROLASE FAMILY PROTEIN 43"/>
    <property type="match status" value="1"/>
</dbReference>
<name>A0A5J5E411_9BIFI</name>
<dbReference type="Pfam" id="PF04616">
    <property type="entry name" value="Glyco_hydro_43"/>
    <property type="match status" value="1"/>
</dbReference>
<dbReference type="InterPro" id="IPR013378">
    <property type="entry name" value="InlB-like_B-rpt"/>
</dbReference>
<dbReference type="Gene3D" id="2.60.40.10">
    <property type="entry name" value="Immunoglobulins"/>
    <property type="match status" value="1"/>
</dbReference>
<dbReference type="OrthoDB" id="3240623at2"/>
<evidence type="ECO:0000256" key="3">
    <source>
        <dbReference type="ARBA" id="ARBA00022801"/>
    </source>
</evidence>
<dbReference type="InterPro" id="IPR013783">
    <property type="entry name" value="Ig-like_fold"/>
</dbReference>
<dbReference type="InterPro" id="IPR042229">
    <property type="entry name" value="Listeria/Bacterioides_rpt_sf"/>
</dbReference>
<evidence type="ECO:0000256" key="1">
    <source>
        <dbReference type="ARBA" id="ARBA00004196"/>
    </source>
</evidence>
<dbReference type="SUPFAM" id="SSF75005">
    <property type="entry name" value="Arabinanase/levansucrase/invertase"/>
    <property type="match status" value="2"/>
</dbReference>
<comment type="similarity">
    <text evidence="2">Belongs to the glycosyl hydrolase 43 family.</text>
</comment>
<evidence type="ECO:0000313" key="8">
    <source>
        <dbReference type="Proteomes" id="UP000345527"/>
    </source>
</evidence>
<dbReference type="SUPFAM" id="SSF49785">
    <property type="entry name" value="Galactose-binding domain-like"/>
    <property type="match status" value="2"/>
</dbReference>
<comment type="subcellular location">
    <subcellularLocation>
        <location evidence="1">Cell envelope</location>
    </subcellularLocation>
</comment>
<evidence type="ECO:0000313" key="9">
    <source>
        <dbReference type="Proteomes" id="UP000374630"/>
    </source>
</evidence>
<dbReference type="GO" id="GO:0005975">
    <property type="term" value="P:carbohydrate metabolic process"/>
    <property type="evidence" value="ECO:0007669"/>
    <property type="project" value="InterPro"/>
</dbReference>
<dbReference type="Proteomes" id="UP000345527">
    <property type="component" value="Unassembled WGS sequence"/>
</dbReference>
<gene>
    <name evidence="7" type="ORF">EM848_03430</name>
    <name evidence="6" type="ORF">EMO90_07220</name>
</gene>
<reference evidence="8 9" key="1">
    <citation type="journal article" date="2019" name="Syst. Appl. Microbiol.">
        <title>Characterization of Bifidobacterium species in feaces of the Egyptian fruit bat: Description of B. vespertilionis sp. nov. and B. rousetti sp. nov.</title>
        <authorList>
            <person name="Modesto M."/>
            <person name="Satti M."/>
            <person name="Watanabe K."/>
            <person name="Puglisi E."/>
            <person name="Morelli L."/>
            <person name="Huang C.-H."/>
            <person name="Liou J.-S."/>
            <person name="Miyashita M."/>
            <person name="Tamura T."/>
            <person name="Saito S."/>
            <person name="Mori K."/>
            <person name="Huang L."/>
            <person name="Sciavilla P."/>
            <person name="Sandri C."/>
            <person name="Spiezio C."/>
            <person name="Vitali F."/>
            <person name="Cavalieri D."/>
            <person name="Perpetuini G."/>
            <person name="Tofalo R."/>
            <person name="Bonetti A."/>
            <person name="Arita M."/>
            <person name="Mattarelli P."/>
        </authorList>
    </citation>
    <scope>NUCLEOTIDE SEQUENCE [LARGE SCALE GENOMIC DNA]</scope>
    <source>
        <strain evidence="6 9">RST16</strain>
        <strain evidence="7 8">RST8</strain>
    </source>
</reference>
<dbReference type="InterPro" id="IPR043708">
    <property type="entry name" value="DUF5648"/>
</dbReference>
<dbReference type="Pfam" id="PF07554">
    <property type="entry name" value="FIVAR"/>
    <property type="match status" value="4"/>
</dbReference>
<comment type="caution">
    <text evidence="7">The sequence shown here is derived from an EMBL/GenBank/DDBJ whole genome shotgun (WGS) entry which is preliminary data.</text>
</comment>
<sequence>MMMSVGEWRYPTHLQRSFLSEENRSIMHRFGTTRKAKGIPRVVAALATSVAMLASMGLSGSAALAASPTIQDDQSAQAVATGTDVTAHIATYYGQSPKLPAEIDGQKVTWDDSFTQGDTYNDLWSTVTATGTTADGGKATATVDVVTEGVTYFIDAGTGKDWESNASQARKNIVSGTWQAIKALAGDQLLNADSDQFYVAADNDTWGHEQGTRASDKRPSPDQIPFGVTVENGDTVSGKYDMGMTSLDRNNFTYYFTLDAGTYTLTTGIRELYDGNHGRTISQKVTDAKTGAELLTLDDVRLSPRGGNAKAKDAAPVVSSGSFTLKEKTLVKVAFPRGPDVGGQSNENGVISWLAVAKGENPDPILNKAELRTAVKEAKAIQSDGKTYAAHSTAILDAAVSEADKILNDNEGKYNQDQINWQVRMVNAGIETMTVQDLNTSRYSTVQVGDTWLDTEGAAIQAHGGGFLQQTDADGKPIYYWVGEDKTHNSANYNGIALYSSKDLVNWTFRNLILKYNNDIPGLNQNKIERPKLIYNANTKTYVLWGHWEGYDSYASSQIAVATSKTVDGDYEFLGHWRPGADADHRNWRQERGEYFFEDDHRTINPDDLADTATWGTGSRDMTLFVDDDGTAYMISAQDGSRMRIYELNADYTDVAFNADGTPKMTYLMFDGGRREAPALSKIDGKYYIITSGQSGWLPNEARYSYTTNLKDPNGWKLTEDGRSPFAAIGNNSTFYSQPTNIMQVNGSKGTTLVYMGDRWNPSALRDSTYVWLPLTETGNADNPLAMDYQTDWSLNTETGEVVTSGSQLLSQGEGVTTSSSAAVTDKDGFKLEYANDGDWTTYFRGFDEDGSTVTMPFTYTVDLGKVADISRIDLSTRLVNGSETYYQYTIETSLNNTNWTKVVDESDNTTVGFMSHKLTGQARYVRLNVTKVAKQKDNQGAGWASGIQEFQVWGKPSEGGAVTPTAGKDLTAQTYKVAGFDPVNRVQLHWATDPAATSYKVFRSESADMRDPVEAKSFDGAASSWDDNLPAQDKTYYYQVKGYLDGKVVSESVIAKAVTWAKLPEGAKAFDNNTGTGAVDSNDGGIVVDGVRYQYLISGNNDDAAKNGYVVKEQKSTDGGKTWSDSGVVVTQSDATDGALDDYKFEAVSTVYNKAKNKVVIWAHYEKRSGYATGALFEADVTPGKAADTKHYGGLVFPNGYQARDKSVFVDDDNTAYLVTASNLPGEPSNRHIVISKLNADWTAVEPVGDNGYVAKLTASGSREAPALIKADGWYYLFTSANAGWLPSAGGYNSAKTLDGEWSELRQVGEGSSFSTQQNGAAFWQGSAATGATVSGNRWWRSDGTAGWRITPLALSNGYAASEYYRTIYTDATTGQVIPERDGVVLSEGRAATLNGADASATTDGDYQTVTANTDADLAKRWPATWQVDLGESRNLTGIEISSYIMNGSEGWYPYTVYGSNDGAKFDVILDKTGKPAANNKADYGFTAETIAGNYRYVKVVFGAPYTQNNWDKGQQTWYRAQFAEIKVLGTDGLTPPKPDKTALKAEVEADADLRATDYTAATWTPFESALKAAEAVLADDNATAEQVRSALDALVAARKALVRVGDAETQEKLQQQVDEASKLAESDYTPDSWKAFAEALKAAKDMLARGDASAQEIQDASAALADAQSKLVERADKADLQAAVDDANELAESAEDYTSESWAAAATALDEANKVLDDPNTTQDAVDAALNKLNAAIKALVRRPTGGSGSDSGSTGPSVSYLRVQFDSRGGSAVTTRIVEPGTAVDAPAEPTRDGYAFYRWTTDEAGAKPYDFTQPVTSSFTLYAQWRVPVYRLYNPYMTAGSSHLYTTNPVEYEFLKTQGWNQEGVSFLSVGKDATGAKPVWRLYNQYDGSHHYTMNEQEYDYLKTRGWTQEGIGWYAIDPESEFAPLASKDVYRLYNQYTGEHLFTLNEQERDYLPTQGWTYEGVAFKADAVK</sequence>